<keyword evidence="2" id="KW-1185">Reference proteome</keyword>
<dbReference type="AlphaFoldDB" id="A0A225UZ03"/>
<dbReference type="PANTHER" id="PTHR37984:SF5">
    <property type="entry name" value="PROTEIN NYNRIN-LIKE"/>
    <property type="match status" value="1"/>
</dbReference>
<dbReference type="InterPro" id="IPR050951">
    <property type="entry name" value="Retrovirus_Pol_polyprotein"/>
</dbReference>
<sequence>MPANQDWVGPRRAAKVSRPGDGREIYYYKKVVDDDWLVSICEASEAAPMYAKTVKLLPGNVWAGGRRRNPTDDWQDDYVVHEANYISLEDYAQELAFLPDLTEPSVTEIDYTAPNVKNLSFIDDQQRRLDEAIMISSGNALPPPAYGMVCDIDVQGHAPIKQRARQIPLRHLQKLYELLKGLPKGGLIAFSESPWASSIVIVLKKNGQDIRLCGHCIHGIRHASGRRPVDRAGELPVVLFVGCRMWVLVDHDDDACVQDFSVHLCIRAL</sequence>
<dbReference type="EMBL" id="NBNE01010480">
    <property type="protein sequence ID" value="OWY97419.1"/>
    <property type="molecule type" value="Genomic_DNA"/>
</dbReference>
<reference evidence="2" key="1">
    <citation type="submission" date="2017-03" db="EMBL/GenBank/DDBJ databases">
        <title>Phytopthora megakarya and P. palmivora, two closely related causual agents of cacao black pod achieved similar genome size and gene model numbers by different mechanisms.</title>
        <authorList>
            <person name="Ali S."/>
            <person name="Shao J."/>
            <person name="Larry D.J."/>
            <person name="Kronmiller B."/>
            <person name="Shen D."/>
            <person name="Strem M.D."/>
            <person name="Melnick R.L."/>
            <person name="Guiltinan M.J."/>
            <person name="Tyler B.M."/>
            <person name="Meinhardt L.W."/>
            <person name="Bailey B.A."/>
        </authorList>
    </citation>
    <scope>NUCLEOTIDE SEQUENCE [LARGE SCALE GENOMIC DNA]</scope>
    <source>
        <strain evidence="2">zdho120</strain>
    </source>
</reference>
<comment type="caution">
    <text evidence="1">The sequence shown here is derived from an EMBL/GenBank/DDBJ whole genome shotgun (WGS) entry which is preliminary data.</text>
</comment>
<evidence type="ECO:0000313" key="2">
    <source>
        <dbReference type="Proteomes" id="UP000198211"/>
    </source>
</evidence>
<gene>
    <name evidence="1" type="ORF">PHMEG_00032053</name>
</gene>
<dbReference type="Gene3D" id="3.10.10.10">
    <property type="entry name" value="HIV Type 1 Reverse Transcriptase, subunit A, domain 1"/>
    <property type="match status" value="1"/>
</dbReference>
<organism evidence="1 2">
    <name type="scientific">Phytophthora megakarya</name>
    <dbReference type="NCBI Taxonomy" id="4795"/>
    <lineage>
        <taxon>Eukaryota</taxon>
        <taxon>Sar</taxon>
        <taxon>Stramenopiles</taxon>
        <taxon>Oomycota</taxon>
        <taxon>Peronosporomycetes</taxon>
        <taxon>Peronosporales</taxon>
        <taxon>Peronosporaceae</taxon>
        <taxon>Phytophthora</taxon>
    </lineage>
</organism>
<protein>
    <recommendedName>
        <fullName evidence="3">Reverse transcriptase</fullName>
    </recommendedName>
</protein>
<dbReference type="PANTHER" id="PTHR37984">
    <property type="entry name" value="PROTEIN CBG26694"/>
    <property type="match status" value="1"/>
</dbReference>
<evidence type="ECO:0008006" key="3">
    <source>
        <dbReference type="Google" id="ProtNLM"/>
    </source>
</evidence>
<dbReference type="InterPro" id="IPR043502">
    <property type="entry name" value="DNA/RNA_pol_sf"/>
</dbReference>
<name>A0A225UZ03_9STRA</name>
<dbReference type="SUPFAM" id="SSF56672">
    <property type="entry name" value="DNA/RNA polymerases"/>
    <property type="match status" value="1"/>
</dbReference>
<proteinExistence type="predicted"/>
<dbReference type="Proteomes" id="UP000198211">
    <property type="component" value="Unassembled WGS sequence"/>
</dbReference>
<accession>A0A225UZ03</accession>
<evidence type="ECO:0000313" key="1">
    <source>
        <dbReference type="EMBL" id="OWY97419.1"/>
    </source>
</evidence>